<dbReference type="Proteomes" id="UP000660262">
    <property type="component" value="Unassembled WGS sequence"/>
</dbReference>
<keyword evidence="12" id="KW-1185">Reference proteome</keyword>
<sequence>MAGRIDRLTIHNFKSYKIIGPNGSGKSNLMDAISFVVGVRSSHLRSGQVSELVTTGEKNAYVSLAFVQPNGNEIVFRRDIKNAQATYSIDGKTVTSAAYLDRLASFGVLTKTRNFLVFQGDVEQVASRGPHELVQLFEHISGADALVPRYDELEAECTSLEAVTQYAFGKRKGVMLEKKQKKEQAEEADKFNSLKEELAEQRAELALVQLLYHKSELAGVRQALGVAQASCADVHASTIAPLQKERDDQTAKRKKVQTSTASAEKRLKAVAAEVAKLRPAKLQAKEQMARLDKSTKKNAEALKKREEELAAHKEDVAKLETDLGKIQEALKELDASASSGDRDALKLQEQHVAEYQRLKQVAGSRTFRLKQEIDTLKRSLQAADAEKARVEQQAVDLDEQATHLRQRKEKQAKASEALASQKAEFRASMDRMRAEKQELAQRAEKESKRRKTLESKCEELEERYRDARADMKLSEAEQQQRRALDSLRRLHPTTIYGRMTDCISVTQKKYHMPVTVVMGRNMDAILVEDEATAKSCITHLREQKMAPMTFLPVTTIQAKQIDARLRSLGGTARLMMDVVTPNAAAVAAHPSAVDLKAKFERAARYAVGNTVVCDTLDEARRLCFGGGASAASAGSAAAASAPPPGPRIKAVDLEGTKIDKSGVMTGGTMHSLANRAGRWSEAQFEAVRKERTEAERELRSLPTAEQQKAAQDDLARRAASIQQQLGYAEKDLAEATKTLETLEREAATLEEEKKRTAAQTEKHAAEYAKVASEVSGKETKLRAELDDVFGDFSRRVGVANIAEFEEKHFSQVQQVAAQRSKLTKQVAALQTQIEYERKRGLAKKMEDQRAKLQADQKEADKLREKVEKVEKTEQKHEAEQNELSEKLLALGKETAALDAEIAETKKQLAAEQAKLAGINRSITNMQTRGEEIAMKVRDVLENCEMESVELPAAESEGGGAGASGGAGTKRAAKRARRGAAAAAGDAEMADGDEQAAAEGTFEGEAANNALTELEHFEYTGLSGDVAEMCASRRAEVSKATSSEAEQAFSARLEEMQKDVSDRVSALGRLAPNLKAHEQYESLKKQESAMATEADETKKKLKALQEEFSGVREERSNRILDAFNAVSGKIDAIYKALTKSAAHPLGGTAYLTLEDDGSGSDEPHKGGCKYTAMPPTKRFRDMDQLSGGERTVAALALLFAIHAYQPSPFFVLDEVDAALDGENVTRVAKYIRSQSSAKDASAFQSIVISLKDAFYENANSLVGVTRDNERRTSRCYTFNLDGVEPTAAGAGAAGA</sequence>
<feature type="coiled-coil region" evidence="8">
    <location>
        <begin position="1086"/>
        <end position="1113"/>
    </location>
</feature>
<name>A0A830HYQ1_9CHLO</name>
<evidence type="ECO:0000256" key="4">
    <source>
        <dbReference type="ARBA" id="ARBA00023054"/>
    </source>
</evidence>
<dbReference type="GO" id="GO:0003677">
    <property type="term" value="F:DNA binding"/>
    <property type="evidence" value="ECO:0007669"/>
    <property type="project" value="TreeGrafter"/>
</dbReference>
<comment type="subcellular location">
    <subcellularLocation>
        <location evidence="1 7">Nucleus</location>
    </subcellularLocation>
</comment>
<comment type="caution">
    <text evidence="11">The sequence shown here is derived from an EMBL/GenBank/DDBJ whole genome shotgun (WGS) entry which is preliminary data.</text>
</comment>
<dbReference type="Gene3D" id="3.40.50.300">
    <property type="entry name" value="P-loop containing nucleotide triphosphate hydrolases"/>
    <property type="match status" value="2"/>
</dbReference>
<dbReference type="InterPro" id="IPR010935">
    <property type="entry name" value="SMC_hinge"/>
</dbReference>
<feature type="region of interest" description="Disordered" evidence="9">
    <location>
        <begin position="431"/>
        <end position="450"/>
    </location>
</feature>
<feature type="compositionally biased region" description="Gly residues" evidence="9">
    <location>
        <begin position="956"/>
        <end position="967"/>
    </location>
</feature>
<dbReference type="GO" id="GO:0005524">
    <property type="term" value="F:ATP binding"/>
    <property type="evidence" value="ECO:0007669"/>
    <property type="project" value="InterPro"/>
</dbReference>
<feature type="region of interest" description="Disordered" evidence="9">
    <location>
        <begin position="952"/>
        <end position="973"/>
    </location>
</feature>
<protein>
    <recommendedName>
        <fullName evidence="7">Structural maintenance of chromosomes protein</fullName>
    </recommendedName>
</protein>
<accession>A0A830HYQ1</accession>
<dbReference type="Pfam" id="PF06470">
    <property type="entry name" value="SMC_hinge"/>
    <property type="match status" value="1"/>
</dbReference>
<dbReference type="GO" id="GO:0007062">
    <property type="term" value="P:sister chromatid cohesion"/>
    <property type="evidence" value="ECO:0007669"/>
    <property type="project" value="TreeGrafter"/>
</dbReference>
<dbReference type="GO" id="GO:0051301">
    <property type="term" value="P:cell division"/>
    <property type="evidence" value="ECO:0007669"/>
    <property type="project" value="UniProtKB-KW"/>
</dbReference>
<dbReference type="InterPro" id="IPR024704">
    <property type="entry name" value="SMC"/>
</dbReference>
<evidence type="ECO:0000256" key="6">
    <source>
        <dbReference type="ARBA" id="ARBA00023306"/>
    </source>
</evidence>
<keyword evidence="3" id="KW-0498">Mitosis</keyword>
<feature type="region of interest" description="Disordered" evidence="9">
    <location>
        <begin position="242"/>
        <end position="262"/>
    </location>
</feature>
<evidence type="ECO:0000313" key="12">
    <source>
        <dbReference type="Proteomes" id="UP000660262"/>
    </source>
</evidence>
<dbReference type="PIRSF" id="PIRSF005719">
    <property type="entry name" value="SMC"/>
    <property type="match status" value="1"/>
</dbReference>
<feature type="coiled-coil region" evidence="8">
    <location>
        <begin position="284"/>
        <end position="336"/>
    </location>
</feature>
<dbReference type="Gene3D" id="1.20.1060.20">
    <property type="match status" value="1"/>
</dbReference>
<proteinExistence type="inferred from homology"/>
<comment type="similarity">
    <text evidence="7">Belongs to the SMC family.</text>
</comment>
<evidence type="ECO:0000256" key="5">
    <source>
        <dbReference type="ARBA" id="ARBA00023242"/>
    </source>
</evidence>
<feature type="coiled-coil region" evidence="8">
    <location>
        <begin position="181"/>
        <end position="211"/>
    </location>
</feature>
<dbReference type="SMART" id="SM00968">
    <property type="entry name" value="SMC_hinge"/>
    <property type="match status" value="1"/>
</dbReference>
<dbReference type="GO" id="GO:0016887">
    <property type="term" value="F:ATP hydrolysis activity"/>
    <property type="evidence" value="ECO:0007669"/>
    <property type="project" value="InterPro"/>
</dbReference>
<organism evidence="11 12">
    <name type="scientific">Pycnococcus provasolii</name>
    <dbReference type="NCBI Taxonomy" id="41880"/>
    <lineage>
        <taxon>Eukaryota</taxon>
        <taxon>Viridiplantae</taxon>
        <taxon>Chlorophyta</taxon>
        <taxon>Pseudoscourfieldiophyceae</taxon>
        <taxon>Pseudoscourfieldiales</taxon>
        <taxon>Pycnococcaceae</taxon>
        <taxon>Pycnococcus</taxon>
    </lineage>
</organism>
<dbReference type="PANTHER" id="PTHR18937">
    <property type="entry name" value="STRUCTURAL MAINTENANCE OF CHROMOSOMES SMC FAMILY MEMBER"/>
    <property type="match status" value="1"/>
</dbReference>
<reference evidence="11" key="1">
    <citation type="submission" date="2020-10" db="EMBL/GenBank/DDBJ databases">
        <title>Unveiling of a novel bifunctional photoreceptor, Dualchrome1, isolated from a cosmopolitan green alga.</title>
        <authorList>
            <person name="Suzuki S."/>
            <person name="Kawachi M."/>
        </authorList>
    </citation>
    <scope>NUCLEOTIDE SEQUENCE</scope>
    <source>
        <strain evidence="11">NIES 2893</strain>
    </source>
</reference>
<dbReference type="OrthoDB" id="5575062at2759"/>
<keyword evidence="5 7" id="KW-0539">Nucleus</keyword>
<dbReference type="PANTHER" id="PTHR18937:SF12">
    <property type="entry name" value="STRUCTURAL MAINTENANCE OF CHROMOSOMES PROTEIN"/>
    <property type="match status" value="1"/>
</dbReference>
<feature type="coiled-coil region" evidence="8">
    <location>
        <begin position="812"/>
        <end position="921"/>
    </location>
</feature>
<dbReference type="Pfam" id="PF02463">
    <property type="entry name" value="SMC_N"/>
    <property type="match status" value="1"/>
</dbReference>
<feature type="domain" description="SMC hinge" evidence="10">
    <location>
        <begin position="493"/>
        <end position="623"/>
    </location>
</feature>
<dbReference type="GO" id="GO:0008278">
    <property type="term" value="C:cohesin complex"/>
    <property type="evidence" value="ECO:0007669"/>
    <property type="project" value="TreeGrafter"/>
</dbReference>
<dbReference type="Gene3D" id="3.30.70.1620">
    <property type="match status" value="1"/>
</dbReference>
<dbReference type="SUPFAM" id="SSF75553">
    <property type="entry name" value="Smc hinge domain"/>
    <property type="match status" value="1"/>
</dbReference>
<keyword evidence="4 8" id="KW-0175">Coiled coil</keyword>
<dbReference type="SUPFAM" id="SSF52540">
    <property type="entry name" value="P-loop containing nucleoside triphosphate hydrolases"/>
    <property type="match status" value="1"/>
</dbReference>
<evidence type="ECO:0000256" key="9">
    <source>
        <dbReference type="SAM" id="MobiDB-lite"/>
    </source>
</evidence>
<dbReference type="InterPro" id="IPR003395">
    <property type="entry name" value="RecF/RecN/SMC_N"/>
</dbReference>
<evidence type="ECO:0000256" key="8">
    <source>
        <dbReference type="SAM" id="Coils"/>
    </source>
</evidence>
<keyword evidence="2" id="KW-0132">Cell division</keyword>
<evidence type="ECO:0000256" key="2">
    <source>
        <dbReference type="ARBA" id="ARBA00022618"/>
    </source>
</evidence>
<dbReference type="EMBL" id="BNJQ01000038">
    <property type="protein sequence ID" value="GHP12138.1"/>
    <property type="molecule type" value="Genomic_DNA"/>
</dbReference>
<evidence type="ECO:0000256" key="7">
    <source>
        <dbReference type="PIRNR" id="PIRNR005719"/>
    </source>
</evidence>
<keyword evidence="6" id="KW-0131">Cell cycle</keyword>
<evidence type="ECO:0000313" key="11">
    <source>
        <dbReference type="EMBL" id="GHP12138.1"/>
    </source>
</evidence>
<evidence type="ECO:0000256" key="3">
    <source>
        <dbReference type="ARBA" id="ARBA00022776"/>
    </source>
</evidence>
<evidence type="ECO:0000256" key="1">
    <source>
        <dbReference type="ARBA" id="ARBA00004123"/>
    </source>
</evidence>
<feature type="region of interest" description="Disordered" evidence="9">
    <location>
        <begin position="691"/>
        <end position="713"/>
    </location>
</feature>
<gene>
    <name evidence="11" type="ORF">PPROV_001086500</name>
</gene>
<evidence type="ECO:0000259" key="10">
    <source>
        <dbReference type="SMART" id="SM00968"/>
    </source>
</evidence>
<dbReference type="InterPro" id="IPR036277">
    <property type="entry name" value="SMC_hinge_sf"/>
</dbReference>
<dbReference type="GO" id="GO:0005634">
    <property type="term" value="C:nucleus"/>
    <property type="evidence" value="ECO:0007669"/>
    <property type="project" value="UniProtKB-SubCell"/>
</dbReference>
<dbReference type="InterPro" id="IPR027417">
    <property type="entry name" value="P-loop_NTPase"/>
</dbReference>